<dbReference type="WBParaSite" id="nRc.2.0.1.t40129-RA">
    <property type="protein sequence ID" value="nRc.2.0.1.t40129-RA"/>
    <property type="gene ID" value="nRc.2.0.1.g40129"/>
</dbReference>
<dbReference type="AlphaFoldDB" id="A0A915KNU4"/>
<organism evidence="1 2">
    <name type="scientific">Romanomermis culicivorax</name>
    <name type="common">Nematode worm</name>
    <dbReference type="NCBI Taxonomy" id="13658"/>
    <lineage>
        <taxon>Eukaryota</taxon>
        <taxon>Metazoa</taxon>
        <taxon>Ecdysozoa</taxon>
        <taxon>Nematoda</taxon>
        <taxon>Enoplea</taxon>
        <taxon>Dorylaimia</taxon>
        <taxon>Mermithida</taxon>
        <taxon>Mermithoidea</taxon>
        <taxon>Mermithidae</taxon>
        <taxon>Romanomermis</taxon>
    </lineage>
</organism>
<name>A0A915KNU4_ROMCU</name>
<protein>
    <submittedName>
        <fullName evidence="2">Uncharacterized protein</fullName>
    </submittedName>
</protein>
<reference evidence="2" key="1">
    <citation type="submission" date="2022-11" db="UniProtKB">
        <authorList>
            <consortium name="WormBaseParasite"/>
        </authorList>
    </citation>
    <scope>IDENTIFICATION</scope>
</reference>
<proteinExistence type="predicted"/>
<evidence type="ECO:0000313" key="1">
    <source>
        <dbReference type="Proteomes" id="UP000887565"/>
    </source>
</evidence>
<dbReference type="Proteomes" id="UP000887565">
    <property type="component" value="Unplaced"/>
</dbReference>
<evidence type="ECO:0000313" key="2">
    <source>
        <dbReference type="WBParaSite" id="nRc.2.0.1.t40129-RA"/>
    </source>
</evidence>
<keyword evidence="1" id="KW-1185">Reference proteome</keyword>
<sequence>MQLATPSETLVTSAPPFAKLTVLCLHQRLLSARLAKPAFDKQSLQLSICGRIKVAHSAVVNAHGPVVVTIESAFSEHMIKCVILDNEGNDQCIIGTNFLPHPDIHAILNFKENYIEIQDVKLPLKVITSVHPQMELFLNTANDNVLEETPEEEQFRFHHIANNGSTAPSSLQQLQPFQMQLFKS</sequence>
<accession>A0A915KNU4</accession>